<dbReference type="GO" id="GO:0008168">
    <property type="term" value="F:methyltransferase activity"/>
    <property type="evidence" value="ECO:0007669"/>
    <property type="project" value="UniProtKB-KW"/>
</dbReference>
<accession>A0A0E1W3B2</accession>
<dbReference type="AlphaFoldDB" id="A0A0E1W3B2"/>
<protein>
    <submittedName>
        <fullName evidence="1">DNA adenine methylase</fullName>
    </submittedName>
</protein>
<sequence>MRWGCHLPKSCLGVAAKGHAVGTATTVPVSLWVCSMLRGLRSLEGRAIVSLHDHPEIRHLFIGFDIESVSIQYTAGGGKGGERRELIIFNWDDAAEPAGLF</sequence>
<evidence type="ECO:0000313" key="1">
    <source>
        <dbReference type="EMBL" id="EET06781.1"/>
    </source>
</evidence>
<organism evidence="1">
    <name type="scientific">Burkholderia pseudomallei 1710a</name>
    <dbReference type="NCBI Taxonomy" id="320371"/>
    <lineage>
        <taxon>Bacteria</taxon>
        <taxon>Pseudomonadati</taxon>
        <taxon>Pseudomonadota</taxon>
        <taxon>Betaproteobacteria</taxon>
        <taxon>Burkholderiales</taxon>
        <taxon>Burkholderiaceae</taxon>
        <taxon>Burkholderia</taxon>
        <taxon>pseudomallei group</taxon>
    </lineage>
</organism>
<keyword evidence="1" id="KW-0808">Transferase</keyword>
<name>A0A0E1W3B2_BURPE</name>
<dbReference type="GO" id="GO:0032259">
    <property type="term" value="P:methylation"/>
    <property type="evidence" value="ECO:0007669"/>
    <property type="project" value="UniProtKB-KW"/>
</dbReference>
<dbReference type="EMBL" id="CM000832">
    <property type="protein sequence ID" value="EET06781.1"/>
    <property type="molecule type" value="Genomic_DNA"/>
</dbReference>
<dbReference type="Proteomes" id="UP000001812">
    <property type="component" value="Chromosome I"/>
</dbReference>
<keyword evidence="1" id="KW-0489">Methyltransferase</keyword>
<dbReference type="HOGENOM" id="CLU_063430_11_0_4"/>
<gene>
    <name evidence="1" type="ORF">BURPS1710A_2883</name>
</gene>
<dbReference type="InterPro" id="IPR029063">
    <property type="entry name" value="SAM-dependent_MTases_sf"/>
</dbReference>
<proteinExistence type="predicted"/>
<dbReference type="Gene3D" id="3.40.50.150">
    <property type="entry name" value="Vaccinia Virus protein VP39"/>
    <property type="match status" value="1"/>
</dbReference>
<reference evidence="1" key="1">
    <citation type="submission" date="2009-05" db="EMBL/GenBank/DDBJ databases">
        <authorList>
            <person name="Harkins D.M."/>
            <person name="DeShazer D."/>
            <person name="Woods D.E."/>
            <person name="Brinkac L.M."/>
            <person name="Brown K.A."/>
            <person name="Hung G.C."/>
            <person name="Tuanyok A."/>
            <person name="Zhang B."/>
            <person name="Nierman W.C."/>
        </authorList>
    </citation>
    <scope>NUCLEOTIDE SEQUENCE [LARGE SCALE GENOMIC DNA]</scope>
    <source>
        <strain evidence="1">1710a</strain>
    </source>
</reference>